<protein>
    <submittedName>
        <fullName evidence="1">Uncharacterized protein</fullName>
    </submittedName>
</protein>
<keyword evidence="2" id="KW-1185">Reference proteome</keyword>
<evidence type="ECO:0000313" key="2">
    <source>
        <dbReference type="Proteomes" id="UP000003019"/>
    </source>
</evidence>
<accession>G4CKA3</accession>
<name>G4CKA3_9NEIS</name>
<proteinExistence type="predicted"/>
<dbReference type="STRING" id="1032488.HMPREF9371_2043"/>
<gene>
    <name evidence="1" type="ORF">HMPREF9371_2043</name>
</gene>
<dbReference type="HOGENOM" id="CLU_3101307_0_0_4"/>
<dbReference type="AlphaFoldDB" id="G4CKA3"/>
<evidence type="ECO:0000313" key="1">
    <source>
        <dbReference type="EMBL" id="EGY51739.1"/>
    </source>
</evidence>
<organism evidence="1 2">
    <name type="scientific">Neisseria shayeganii 871</name>
    <dbReference type="NCBI Taxonomy" id="1032488"/>
    <lineage>
        <taxon>Bacteria</taxon>
        <taxon>Pseudomonadati</taxon>
        <taxon>Pseudomonadota</taxon>
        <taxon>Betaproteobacteria</taxon>
        <taxon>Neisseriales</taxon>
        <taxon>Neisseriaceae</taxon>
        <taxon>Neisseria</taxon>
    </lineage>
</organism>
<comment type="caution">
    <text evidence="1">The sequence shown here is derived from an EMBL/GenBank/DDBJ whole genome shotgun (WGS) entry which is preliminary data.</text>
</comment>
<reference evidence="1 2" key="1">
    <citation type="submission" date="2011-05" db="EMBL/GenBank/DDBJ databases">
        <authorList>
            <person name="Muzny D."/>
            <person name="Qin X."/>
            <person name="Deng J."/>
            <person name="Jiang H."/>
            <person name="Liu Y."/>
            <person name="Qu J."/>
            <person name="Song X.-Z."/>
            <person name="Zhang L."/>
            <person name="Thornton R."/>
            <person name="Coyle M."/>
            <person name="Francisco L."/>
            <person name="Jackson L."/>
            <person name="Javaid M."/>
            <person name="Korchina V."/>
            <person name="Kovar C."/>
            <person name="Mata R."/>
            <person name="Mathew T."/>
            <person name="Ngo R."/>
            <person name="Nguyen L."/>
            <person name="Nguyen N."/>
            <person name="Okwuonu G."/>
            <person name="Ongeri F."/>
            <person name="Pham C."/>
            <person name="Simmons D."/>
            <person name="Wilczek-Boney K."/>
            <person name="Hale W."/>
            <person name="Jakkamsetti A."/>
            <person name="Pham P."/>
            <person name="Ruth R."/>
            <person name="San Lucas F."/>
            <person name="Warren J."/>
            <person name="Zhang J."/>
            <person name="Zhao Z."/>
            <person name="Zhou C."/>
            <person name="Zhu D."/>
            <person name="Lee S."/>
            <person name="Bess C."/>
            <person name="Blankenburg K."/>
            <person name="Forbes L."/>
            <person name="Fu Q."/>
            <person name="Gubbala S."/>
            <person name="Hirani K."/>
            <person name="Jayaseelan J.C."/>
            <person name="Lara F."/>
            <person name="Munidasa M."/>
            <person name="Palculict T."/>
            <person name="Patil S."/>
            <person name="Pu L.-L."/>
            <person name="Saada N."/>
            <person name="Tang L."/>
            <person name="Weissenberger G."/>
            <person name="Zhu Y."/>
            <person name="Hemphill L."/>
            <person name="Shang Y."/>
            <person name="Youmans B."/>
            <person name="Ayvaz T."/>
            <person name="Ross M."/>
            <person name="Santibanez J."/>
            <person name="Aqrawi P."/>
            <person name="Gross S."/>
            <person name="Joshi V."/>
            <person name="Fowler G."/>
            <person name="Nazareth L."/>
            <person name="Reid J."/>
            <person name="Worley K."/>
            <person name="Petrosino J."/>
            <person name="Highlander S."/>
            <person name="Gibbs R."/>
        </authorList>
    </citation>
    <scope>NUCLEOTIDE SEQUENCE [LARGE SCALE GENOMIC DNA]</scope>
    <source>
        <strain evidence="1 2">871</strain>
    </source>
</reference>
<dbReference type="EMBL" id="AGAY01000070">
    <property type="protein sequence ID" value="EGY51739.1"/>
    <property type="molecule type" value="Genomic_DNA"/>
</dbReference>
<dbReference type="Proteomes" id="UP000003019">
    <property type="component" value="Unassembled WGS sequence"/>
</dbReference>
<sequence>MRARLPGKTGAPDGREQVLMRLSGSPIFRRVAWCAAPQQHKATRYLHFTYT</sequence>